<evidence type="ECO:0000313" key="1">
    <source>
        <dbReference type="EMBL" id="VEL29464.1"/>
    </source>
</evidence>
<gene>
    <name evidence="1" type="ORF">PXEA_LOCUS22904</name>
</gene>
<reference evidence="1" key="1">
    <citation type="submission" date="2018-11" db="EMBL/GenBank/DDBJ databases">
        <authorList>
            <consortium name="Pathogen Informatics"/>
        </authorList>
    </citation>
    <scope>NUCLEOTIDE SEQUENCE</scope>
</reference>
<dbReference type="Proteomes" id="UP000784294">
    <property type="component" value="Unassembled WGS sequence"/>
</dbReference>
<organism evidence="1 2">
    <name type="scientific">Protopolystoma xenopodis</name>
    <dbReference type="NCBI Taxonomy" id="117903"/>
    <lineage>
        <taxon>Eukaryota</taxon>
        <taxon>Metazoa</taxon>
        <taxon>Spiralia</taxon>
        <taxon>Lophotrochozoa</taxon>
        <taxon>Platyhelminthes</taxon>
        <taxon>Monogenea</taxon>
        <taxon>Polyopisthocotylea</taxon>
        <taxon>Polystomatidea</taxon>
        <taxon>Polystomatidae</taxon>
        <taxon>Protopolystoma</taxon>
    </lineage>
</organism>
<accession>A0A3S5FF46</accession>
<name>A0A3S5FF46_9PLAT</name>
<dbReference type="EMBL" id="CAAALY010103402">
    <property type="protein sequence ID" value="VEL29464.1"/>
    <property type="molecule type" value="Genomic_DNA"/>
</dbReference>
<proteinExistence type="predicted"/>
<comment type="caution">
    <text evidence="1">The sequence shown here is derived from an EMBL/GenBank/DDBJ whole genome shotgun (WGS) entry which is preliminary data.</text>
</comment>
<protein>
    <submittedName>
        <fullName evidence="1">Uncharacterized protein</fullName>
    </submittedName>
</protein>
<evidence type="ECO:0000313" key="2">
    <source>
        <dbReference type="Proteomes" id="UP000784294"/>
    </source>
</evidence>
<keyword evidence="2" id="KW-1185">Reference proteome</keyword>
<dbReference type="AlphaFoldDB" id="A0A3S5FF46"/>
<sequence length="79" mass="9141">MAREYDELTFKRHDVLVVLPWQDGFEEVSELNFFRLCKYLKQNHVLFLSPIPSNSVDRHPPAGDVIPSISWRRVSLGSG</sequence>